<accession>A0A2N0Z353</accession>
<organism evidence="1 2">
    <name type="scientific">Niallia nealsonii</name>
    <dbReference type="NCBI Taxonomy" id="115979"/>
    <lineage>
        <taxon>Bacteria</taxon>
        <taxon>Bacillati</taxon>
        <taxon>Bacillota</taxon>
        <taxon>Bacilli</taxon>
        <taxon>Bacillales</taxon>
        <taxon>Bacillaceae</taxon>
        <taxon>Niallia</taxon>
    </lineage>
</organism>
<evidence type="ECO:0000313" key="1">
    <source>
        <dbReference type="EMBL" id="PKG23937.1"/>
    </source>
</evidence>
<comment type="caution">
    <text evidence="1">The sequence shown here is derived from an EMBL/GenBank/DDBJ whole genome shotgun (WGS) entry which is preliminary data.</text>
</comment>
<name>A0A2N0Z353_9BACI</name>
<dbReference type="Proteomes" id="UP000233375">
    <property type="component" value="Unassembled WGS sequence"/>
</dbReference>
<dbReference type="EMBL" id="PISE01000017">
    <property type="protein sequence ID" value="PKG23937.1"/>
    <property type="molecule type" value="Genomic_DNA"/>
</dbReference>
<sequence length="60" mass="7287">MIIFYETTEEIEFWNSLVRQINKGLRTKLAMAIFSAEYKSECYETKLNNKEIYRNFIKNI</sequence>
<proteinExistence type="predicted"/>
<dbReference type="RefSeq" id="WP_101176901.1">
    <property type="nucleotide sequence ID" value="NZ_PISE01000017.1"/>
</dbReference>
<protein>
    <submittedName>
        <fullName evidence="1">Uncharacterized protein</fullName>
    </submittedName>
</protein>
<gene>
    <name evidence="1" type="ORF">CWS01_09200</name>
</gene>
<dbReference type="AlphaFoldDB" id="A0A2N0Z353"/>
<reference evidence="1 2" key="1">
    <citation type="journal article" date="2003" name="Int. J. Syst. Evol. Microbiol.">
        <title>Bacillus nealsonii sp. nov., isolated from a spacecraft-assembly facility, whose spores are gamma-radiation resistant.</title>
        <authorList>
            <person name="Venkateswaran K."/>
            <person name="Kempf M."/>
            <person name="Chen F."/>
            <person name="Satomi M."/>
            <person name="Nicholson W."/>
            <person name="Kern R."/>
        </authorList>
    </citation>
    <scope>NUCLEOTIDE SEQUENCE [LARGE SCALE GENOMIC DNA]</scope>
    <source>
        <strain evidence="1 2">FO-92</strain>
    </source>
</reference>
<keyword evidence="2" id="KW-1185">Reference proteome</keyword>
<evidence type="ECO:0000313" key="2">
    <source>
        <dbReference type="Proteomes" id="UP000233375"/>
    </source>
</evidence>